<feature type="transmembrane region" description="Helical" evidence="1">
    <location>
        <begin position="137"/>
        <end position="158"/>
    </location>
</feature>
<evidence type="ECO:0008006" key="4">
    <source>
        <dbReference type="Google" id="ProtNLM"/>
    </source>
</evidence>
<keyword evidence="1" id="KW-0472">Membrane</keyword>
<gene>
    <name evidence="2" type="ORF">LVJ94_15470</name>
</gene>
<organism evidence="2 3">
    <name type="scientific">Pendulispora rubella</name>
    <dbReference type="NCBI Taxonomy" id="2741070"/>
    <lineage>
        <taxon>Bacteria</taxon>
        <taxon>Pseudomonadati</taxon>
        <taxon>Myxococcota</taxon>
        <taxon>Myxococcia</taxon>
        <taxon>Myxococcales</taxon>
        <taxon>Sorangiineae</taxon>
        <taxon>Pendulisporaceae</taxon>
        <taxon>Pendulispora</taxon>
    </lineage>
</organism>
<dbReference type="EMBL" id="CP089983">
    <property type="protein sequence ID" value="WXB08632.1"/>
    <property type="molecule type" value="Genomic_DNA"/>
</dbReference>
<sequence>MALSGTVHRTIADAGGESLGGLRSVRYSYDPMRAWALRNWIFVVIAVTYAYFYQGGDMNTNVRLALTRSIVERHALDVTPYHTLSIDNGYFQGKYYSDKAPGISLLATVPYGLMRAAEKLAHLDPDQPAIRAARVHALVFLFAVVPGVVAAALLRWAAERLSISTPTATLLTVGYAWGTSAFAYSTMLFGHQLSAALVLGAFCLLLQMDRAEKPGGTLVLFGALISWAWIVEYPTAFLSIVLGCSLLANTAPRAWLRTVAWIFLGATPALAVHALYAFLCYGSPLALPYQFVVEPVFRSHTSSGLFGIGIPTRDGLVGISVSAYRGLFFYCPWLILVFAGFGHWIRRGTSPRAAKSVLALIALHVTFAASYYAWDGGLATGPRHLVPLLPFLILPIAYFADRGRWQTLVTGLAILVSMLIMLPIVAVTPLLPFGDPIRTNPLYAYVLPALVRGELANNWIDPYAAGAHRDVSYNLGQLAGLPAYLSLWLPLAACVGTWGVSVRRAMARS</sequence>
<protein>
    <recommendedName>
        <fullName evidence="4">DUF2029 domain-containing protein</fullName>
    </recommendedName>
</protein>
<evidence type="ECO:0000313" key="2">
    <source>
        <dbReference type="EMBL" id="WXB08632.1"/>
    </source>
</evidence>
<dbReference type="RefSeq" id="WP_394838301.1">
    <property type="nucleotide sequence ID" value="NZ_CP089929.1"/>
</dbReference>
<feature type="transmembrane region" description="Helical" evidence="1">
    <location>
        <begin position="236"/>
        <end position="252"/>
    </location>
</feature>
<accession>A0ABZ2LCH6</accession>
<keyword evidence="3" id="KW-1185">Reference proteome</keyword>
<feature type="transmembrane region" description="Helical" evidence="1">
    <location>
        <begin position="327"/>
        <end position="345"/>
    </location>
</feature>
<reference evidence="2" key="1">
    <citation type="submission" date="2021-12" db="EMBL/GenBank/DDBJ databases">
        <title>Discovery of the Pendulisporaceae a myxobacterial family with distinct sporulation behavior and unique specialized metabolism.</title>
        <authorList>
            <person name="Garcia R."/>
            <person name="Popoff A."/>
            <person name="Bader C.D."/>
            <person name="Loehr J."/>
            <person name="Walesch S."/>
            <person name="Walt C."/>
            <person name="Boldt J."/>
            <person name="Bunk B."/>
            <person name="Haeckl F.J.F.P.J."/>
            <person name="Gunesch A.P."/>
            <person name="Birkelbach J."/>
            <person name="Nuebel U."/>
            <person name="Pietschmann T."/>
            <person name="Bach T."/>
            <person name="Mueller R."/>
        </authorList>
    </citation>
    <scope>NUCLEOTIDE SEQUENCE</scope>
    <source>
        <strain evidence="2">MSr11367</strain>
    </source>
</reference>
<feature type="transmembrane region" description="Helical" evidence="1">
    <location>
        <begin position="412"/>
        <end position="433"/>
    </location>
</feature>
<keyword evidence="1" id="KW-1133">Transmembrane helix</keyword>
<dbReference type="Proteomes" id="UP001374803">
    <property type="component" value="Chromosome"/>
</dbReference>
<feature type="transmembrane region" description="Helical" evidence="1">
    <location>
        <begin position="380"/>
        <end position="400"/>
    </location>
</feature>
<evidence type="ECO:0000256" key="1">
    <source>
        <dbReference type="SAM" id="Phobius"/>
    </source>
</evidence>
<feature type="transmembrane region" description="Helical" evidence="1">
    <location>
        <begin position="357"/>
        <end position="374"/>
    </location>
</feature>
<keyword evidence="1" id="KW-0812">Transmembrane</keyword>
<feature type="transmembrane region" description="Helical" evidence="1">
    <location>
        <begin position="481"/>
        <end position="500"/>
    </location>
</feature>
<feature type="transmembrane region" description="Helical" evidence="1">
    <location>
        <begin position="259"/>
        <end position="279"/>
    </location>
</feature>
<feature type="transmembrane region" description="Helical" evidence="1">
    <location>
        <begin position="35"/>
        <end position="53"/>
    </location>
</feature>
<evidence type="ECO:0000313" key="3">
    <source>
        <dbReference type="Proteomes" id="UP001374803"/>
    </source>
</evidence>
<name>A0ABZ2LCH6_9BACT</name>
<proteinExistence type="predicted"/>